<feature type="transmembrane region" description="Helical" evidence="1">
    <location>
        <begin position="62"/>
        <end position="82"/>
    </location>
</feature>
<proteinExistence type="predicted"/>
<feature type="transmembrane region" description="Helical" evidence="1">
    <location>
        <begin position="155"/>
        <end position="176"/>
    </location>
</feature>
<feature type="transmembrane region" description="Helical" evidence="1">
    <location>
        <begin position="188"/>
        <end position="209"/>
    </location>
</feature>
<dbReference type="EMBL" id="JAVDUU010000001">
    <property type="protein sequence ID" value="MDR6941121.1"/>
    <property type="molecule type" value="Genomic_DNA"/>
</dbReference>
<gene>
    <name evidence="2" type="ORF">J2W55_000949</name>
</gene>
<evidence type="ECO:0000313" key="2">
    <source>
        <dbReference type="EMBL" id="MDR6941121.1"/>
    </source>
</evidence>
<protein>
    <submittedName>
        <fullName evidence="2">Uncharacterized protein</fullName>
    </submittedName>
</protein>
<accession>A0ABU1T6V4</accession>
<feature type="transmembrane region" description="Helical" evidence="1">
    <location>
        <begin position="88"/>
        <end position="108"/>
    </location>
</feature>
<dbReference type="Proteomes" id="UP001247620">
    <property type="component" value="Unassembled WGS sequence"/>
</dbReference>
<comment type="caution">
    <text evidence="2">The sequence shown here is derived from an EMBL/GenBank/DDBJ whole genome shotgun (WGS) entry which is preliminary data.</text>
</comment>
<keyword evidence="1" id="KW-1133">Transmembrane helix</keyword>
<keyword evidence="3" id="KW-1185">Reference proteome</keyword>
<feature type="transmembrane region" description="Helical" evidence="1">
    <location>
        <begin position="30"/>
        <end position="50"/>
    </location>
</feature>
<organism evidence="2 3">
    <name type="scientific">Mucilaginibacter pocheonensis</name>
    <dbReference type="NCBI Taxonomy" id="398050"/>
    <lineage>
        <taxon>Bacteria</taxon>
        <taxon>Pseudomonadati</taxon>
        <taxon>Bacteroidota</taxon>
        <taxon>Sphingobacteriia</taxon>
        <taxon>Sphingobacteriales</taxon>
        <taxon>Sphingobacteriaceae</taxon>
        <taxon>Mucilaginibacter</taxon>
    </lineage>
</organism>
<keyword evidence="1" id="KW-0472">Membrane</keyword>
<keyword evidence="1" id="KW-0812">Transmembrane</keyword>
<evidence type="ECO:0000313" key="3">
    <source>
        <dbReference type="Proteomes" id="UP001247620"/>
    </source>
</evidence>
<feature type="transmembrane region" description="Helical" evidence="1">
    <location>
        <begin position="7"/>
        <end position="24"/>
    </location>
</feature>
<feature type="transmembrane region" description="Helical" evidence="1">
    <location>
        <begin position="115"/>
        <end position="135"/>
    </location>
</feature>
<dbReference type="RefSeq" id="WP_310092510.1">
    <property type="nucleotide sequence ID" value="NZ_JAVDUU010000001.1"/>
</dbReference>
<sequence length="222" mass="26402">MASYFTINTIAEFVCLIASLFFLAKDKNPVWRLLIFYMLLNCGTEVAGIYMRVGLHLHNYPVYNLSLLAECGTVTFFFYYLFKAYKNVFPYLITWLVIFMAMYITELIINHMGQFLFYTASVMSIVFVLAALYFYYLMLMDEKYMRLSTYAPFWWVNGTLFFYFGSTACNIFFNYLIKDTHILFGNSIRYVVYSILNIILYSFWSYAFICRYLQRTYTPSSD</sequence>
<evidence type="ECO:0000256" key="1">
    <source>
        <dbReference type="SAM" id="Phobius"/>
    </source>
</evidence>
<reference evidence="2 3" key="1">
    <citation type="submission" date="2023-07" db="EMBL/GenBank/DDBJ databases">
        <title>Sorghum-associated microbial communities from plants grown in Nebraska, USA.</title>
        <authorList>
            <person name="Schachtman D."/>
        </authorList>
    </citation>
    <scope>NUCLEOTIDE SEQUENCE [LARGE SCALE GENOMIC DNA]</scope>
    <source>
        <strain evidence="2 3">3262</strain>
    </source>
</reference>
<name>A0ABU1T6V4_9SPHI</name>